<keyword evidence="4" id="KW-1185">Reference proteome</keyword>
<evidence type="ECO:0000259" key="1">
    <source>
        <dbReference type="PROSITE" id="PS51382"/>
    </source>
</evidence>
<dbReference type="PANTHER" id="PTHR45978">
    <property type="entry name" value="SPX DOMAIN-CONTAINING PROTEIN 3"/>
    <property type="match status" value="1"/>
</dbReference>
<reference evidence="5" key="4">
    <citation type="submission" date="2025-04" db="UniProtKB">
        <authorList>
            <consortium name="RefSeq"/>
        </authorList>
    </citation>
    <scope>IDENTIFICATION</scope>
    <source>
        <tissue evidence="5">Leaf</tissue>
    </source>
</reference>
<evidence type="ECO:0000313" key="5">
    <source>
        <dbReference type="RefSeq" id="XP_031402532.1"/>
    </source>
</evidence>
<dbReference type="Proteomes" id="UP000515151">
    <property type="component" value="Chromosome 6"/>
</dbReference>
<dbReference type="AlphaFoldDB" id="A0A218XUP3"/>
<reference evidence="2" key="2">
    <citation type="submission" date="2017-06" db="EMBL/GenBank/DDBJ databases">
        <title>The pomegranate genome and the genomics of punicalagin biosynthesis.</title>
        <authorList>
            <person name="Xu C."/>
        </authorList>
    </citation>
    <scope>NUCLEOTIDE SEQUENCE [LARGE SCALE GENOMIC DNA]</scope>
    <source>
        <tissue evidence="2">Fresh leaf</tissue>
    </source>
</reference>
<organism evidence="2 3">
    <name type="scientific">Punica granatum</name>
    <name type="common">Pomegranate</name>
    <dbReference type="NCBI Taxonomy" id="22663"/>
    <lineage>
        <taxon>Eukaryota</taxon>
        <taxon>Viridiplantae</taxon>
        <taxon>Streptophyta</taxon>
        <taxon>Embryophyta</taxon>
        <taxon>Tracheophyta</taxon>
        <taxon>Spermatophyta</taxon>
        <taxon>Magnoliopsida</taxon>
        <taxon>eudicotyledons</taxon>
        <taxon>Gunneridae</taxon>
        <taxon>Pentapetalae</taxon>
        <taxon>rosids</taxon>
        <taxon>malvids</taxon>
        <taxon>Myrtales</taxon>
        <taxon>Lythraceae</taxon>
        <taxon>Punica</taxon>
    </lineage>
</organism>
<sequence>MKFRKKFSKSTDEILPDWRDKYLDYKDLKKRLKLICPDKDVETKKRPRVDLEATVCGDCKDETAKKVSAFEEKLEAEVYKFNWFIMENEEEYIIKWEVLKEIAGKAEDVEELMKICREVVDFHGEMVLLQSYSALNYIGLVKILKKYKKRSGAVTRSPIFRMLVQQPFFSTEVLNRLVNECERTLDCLFFGNEQLLHNNDSRNENGQEPRRLPEELGELEHMESKYKKMTRLVLDTLMEIRSGSSTPGDHSLPPMQI</sequence>
<dbReference type="RefSeq" id="XP_031402532.1">
    <property type="nucleotide sequence ID" value="XM_031546672.1"/>
</dbReference>
<dbReference type="EMBL" id="MTKT01000785">
    <property type="protein sequence ID" value="OWM88875.1"/>
    <property type="molecule type" value="Genomic_DNA"/>
</dbReference>
<evidence type="ECO:0000313" key="3">
    <source>
        <dbReference type="Proteomes" id="UP000197138"/>
    </source>
</evidence>
<reference evidence="4" key="3">
    <citation type="journal article" date="2020" name="Plant Biotechnol. J.">
        <title>The pomegranate (Punica granatum L.) draft genome dissects genetic divergence between soft- and hard-seeded cultivars.</title>
        <authorList>
            <person name="Luo X."/>
            <person name="Li H."/>
            <person name="Wu Z."/>
            <person name="Yao W."/>
            <person name="Zhao P."/>
            <person name="Cao D."/>
            <person name="Yu H."/>
            <person name="Li K."/>
            <person name="Poudel K."/>
            <person name="Zhao D."/>
            <person name="Zhang F."/>
            <person name="Xia X."/>
            <person name="Chen L."/>
            <person name="Wang Q."/>
            <person name="Jing D."/>
            <person name="Cao S."/>
        </authorList>
    </citation>
    <scope>NUCLEOTIDE SEQUENCE [LARGE SCALE GENOMIC DNA]</scope>
</reference>
<dbReference type="InterPro" id="IPR031142">
    <property type="entry name" value="SPX_prot"/>
</dbReference>
<dbReference type="PROSITE" id="PS51382">
    <property type="entry name" value="SPX"/>
    <property type="match status" value="1"/>
</dbReference>
<dbReference type="GeneID" id="116212088"/>
<reference evidence="3" key="1">
    <citation type="journal article" date="2017" name="Plant J.">
        <title>The pomegranate (Punica granatum L.) genome and the genomics of punicalagin biosynthesis.</title>
        <authorList>
            <person name="Qin G."/>
            <person name="Xu C."/>
            <person name="Ming R."/>
            <person name="Tang H."/>
            <person name="Guyot R."/>
            <person name="Kramer E.M."/>
            <person name="Hu Y."/>
            <person name="Yi X."/>
            <person name="Qi Y."/>
            <person name="Xu X."/>
            <person name="Gao Z."/>
            <person name="Pan H."/>
            <person name="Jian J."/>
            <person name="Tian Y."/>
            <person name="Yue Z."/>
            <person name="Xu Y."/>
        </authorList>
    </citation>
    <scope>NUCLEOTIDE SEQUENCE [LARGE SCALE GENOMIC DNA]</scope>
    <source>
        <strain evidence="3">cv. Dabenzi</strain>
    </source>
</reference>
<protein>
    <submittedName>
        <fullName evidence="5">SPX domain-containing protein 1-like</fullName>
    </submittedName>
</protein>
<feature type="domain" description="SPX" evidence="1">
    <location>
        <begin position="1"/>
        <end position="161"/>
    </location>
</feature>
<dbReference type="Proteomes" id="UP000197138">
    <property type="component" value="Unassembled WGS sequence"/>
</dbReference>
<name>A0A218XUP3_PUNGR</name>
<dbReference type="OrthoDB" id="6493944at2759"/>
<accession>A0A218XUP3</accession>
<dbReference type="Pfam" id="PF03105">
    <property type="entry name" value="SPX"/>
    <property type="match status" value="2"/>
</dbReference>
<gene>
    <name evidence="5" type="primary">LOC116212088</name>
    <name evidence="2" type="ORF">CDL15_Pgr020829</name>
</gene>
<proteinExistence type="predicted"/>
<dbReference type="GO" id="GO:0016036">
    <property type="term" value="P:cellular response to phosphate starvation"/>
    <property type="evidence" value="ECO:0007669"/>
    <property type="project" value="InterPro"/>
</dbReference>
<dbReference type="InterPro" id="IPR004331">
    <property type="entry name" value="SPX_dom"/>
</dbReference>
<evidence type="ECO:0000313" key="2">
    <source>
        <dbReference type="EMBL" id="OWM88875.1"/>
    </source>
</evidence>
<evidence type="ECO:0000313" key="4">
    <source>
        <dbReference type="Proteomes" id="UP000515151"/>
    </source>
</evidence>
<dbReference type="CDD" id="cd14481">
    <property type="entry name" value="SPX_AtSPX1_like"/>
    <property type="match status" value="1"/>
</dbReference>
<dbReference type="PANTHER" id="PTHR45978:SF3">
    <property type="entry name" value="SPX DOMAIN-CONTAINING PROTEIN 1-LIKE"/>
    <property type="match status" value="1"/>
</dbReference>